<accession>A0AAV7S9M8</accession>
<keyword evidence="2" id="KW-1185">Reference proteome</keyword>
<evidence type="ECO:0000313" key="1">
    <source>
        <dbReference type="EMBL" id="KAJ1159943.1"/>
    </source>
</evidence>
<reference evidence="1" key="1">
    <citation type="journal article" date="2022" name="bioRxiv">
        <title>Sequencing and chromosome-scale assembly of the giantPleurodeles waltlgenome.</title>
        <authorList>
            <person name="Brown T."/>
            <person name="Elewa A."/>
            <person name="Iarovenko S."/>
            <person name="Subramanian E."/>
            <person name="Araus A.J."/>
            <person name="Petzold A."/>
            <person name="Susuki M."/>
            <person name="Suzuki K.-i.T."/>
            <person name="Hayashi T."/>
            <person name="Toyoda A."/>
            <person name="Oliveira C."/>
            <person name="Osipova E."/>
            <person name="Leigh N.D."/>
            <person name="Simon A."/>
            <person name="Yun M.H."/>
        </authorList>
    </citation>
    <scope>NUCLEOTIDE SEQUENCE</scope>
    <source>
        <strain evidence="1">20211129_DDA</strain>
        <tissue evidence="1">Liver</tissue>
    </source>
</reference>
<evidence type="ECO:0000313" key="2">
    <source>
        <dbReference type="Proteomes" id="UP001066276"/>
    </source>
</evidence>
<protein>
    <submittedName>
        <fullName evidence="1">Uncharacterized protein</fullName>
    </submittedName>
</protein>
<comment type="caution">
    <text evidence="1">The sequence shown here is derived from an EMBL/GenBank/DDBJ whole genome shotgun (WGS) entry which is preliminary data.</text>
</comment>
<name>A0AAV7S9M8_PLEWA</name>
<proteinExistence type="predicted"/>
<sequence>MDGRLDHQPSRLDGAEERISGLKDGAVTTTKHLEKMEHLLKSIVANKKYLEKRSGSNNICIMGVAESTDMGHPDMFLECLLTKLFD</sequence>
<gene>
    <name evidence="1" type="ORF">NDU88_000447</name>
</gene>
<dbReference type="Proteomes" id="UP001066276">
    <property type="component" value="Chromosome 4_2"/>
</dbReference>
<organism evidence="1 2">
    <name type="scientific">Pleurodeles waltl</name>
    <name type="common">Iberian ribbed newt</name>
    <dbReference type="NCBI Taxonomy" id="8319"/>
    <lineage>
        <taxon>Eukaryota</taxon>
        <taxon>Metazoa</taxon>
        <taxon>Chordata</taxon>
        <taxon>Craniata</taxon>
        <taxon>Vertebrata</taxon>
        <taxon>Euteleostomi</taxon>
        <taxon>Amphibia</taxon>
        <taxon>Batrachia</taxon>
        <taxon>Caudata</taxon>
        <taxon>Salamandroidea</taxon>
        <taxon>Salamandridae</taxon>
        <taxon>Pleurodelinae</taxon>
        <taxon>Pleurodeles</taxon>
    </lineage>
</organism>
<dbReference type="EMBL" id="JANPWB010000008">
    <property type="protein sequence ID" value="KAJ1159943.1"/>
    <property type="molecule type" value="Genomic_DNA"/>
</dbReference>
<dbReference type="AlphaFoldDB" id="A0AAV7S9M8"/>